<evidence type="ECO:0000313" key="1">
    <source>
        <dbReference type="EMBL" id="BDZ58003.1"/>
    </source>
</evidence>
<dbReference type="Gene3D" id="2.40.50.1070">
    <property type="match status" value="1"/>
</dbReference>
<dbReference type="Proteomes" id="UP001321421">
    <property type="component" value="Chromosome"/>
</dbReference>
<name>A0ABM8HAN7_9MICO</name>
<proteinExistence type="predicted"/>
<dbReference type="InterPro" id="IPR029063">
    <property type="entry name" value="SAM-dependent_MTases_sf"/>
</dbReference>
<dbReference type="SUPFAM" id="SSF53335">
    <property type="entry name" value="S-adenosyl-L-methionine-dependent methyltransferases"/>
    <property type="match status" value="1"/>
</dbReference>
<evidence type="ECO:0000313" key="2">
    <source>
        <dbReference type="Proteomes" id="UP001321421"/>
    </source>
</evidence>
<sequence>MQCDYYDADLCRSCTLMGQPYALQLRDLERHVRETLGGLVAESAWQQTAFGPESHFRNKAKLVVGGTRDEPTFGILDGDQQGVDLRRCGLYEPGLHDALQTLTEQVARIGLVPYDVPRRTGELKHLVVTHAPTGALMVRFVLRSPGSSAASGARCPTCRPRCRRSRSSRSTCSPRTRRCSRARRRSCSPSTRR</sequence>
<reference evidence="2" key="1">
    <citation type="journal article" date="2019" name="Int. J. Syst. Evol. Microbiol.">
        <title>The Global Catalogue of Microorganisms (GCM) 10K type strain sequencing project: providing services to taxonomists for standard genome sequencing and annotation.</title>
        <authorList>
            <consortium name="The Broad Institute Genomics Platform"/>
            <consortium name="The Broad Institute Genome Sequencing Center for Infectious Disease"/>
            <person name="Wu L."/>
            <person name="Ma J."/>
        </authorList>
    </citation>
    <scope>NUCLEOTIDE SEQUENCE [LARGE SCALE GENOMIC DNA]</scope>
    <source>
        <strain evidence="2">NBRC 110608</strain>
    </source>
</reference>
<keyword evidence="2" id="KW-1185">Reference proteome</keyword>
<organism evidence="1 2">
    <name type="scientific">Barrientosiimonas endolithica</name>
    <dbReference type="NCBI Taxonomy" id="1535208"/>
    <lineage>
        <taxon>Bacteria</taxon>
        <taxon>Bacillati</taxon>
        <taxon>Actinomycetota</taxon>
        <taxon>Actinomycetes</taxon>
        <taxon>Micrococcales</taxon>
        <taxon>Dermacoccaceae</taxon>
        <taxon>Barrientosiimonas</taxon>
    </lineage>
</organism>
<dbReference type="EMBL" id="AP027735">
    <property type="protein sequence ID" value="BDZ58003.1"/>
    <property type="molecule type" value="Genomic_DNA"/>
</dbReference>
<gene>
    <name evidence="1" type="ORF">GCM10025872_16600</name>
</gene>
<accession>A0ABM8HAN7</accession>
<protein>
    <submittedName>
        <fullName evidence="1">Uncharacterized protein</fullName>
    </submittedName>
</protein>